<dbReference type="OrthoDB" id="45007at2759"/>
<sequence>MNWALVAFALTVSTVNGEKTVRHVHLSLSDDPTEMIVSWTTLRPLPGIVPYVNYGTSPSHLSEKVRASTVTWTDGGELKRVRYTHRAFLKYLHPGARYYYSAGSANEMSRVFSFFQPDGTRPLRAAVYGDVSLVNGFSIGPLVEAVKNAEFDLIIHLGDFAYDLGKENGSKGDAFMNALEPIMAEVPYMTIAGNHESEQNFLHYENRFTMPFNGFYQDNQFWSITIGVLHMIGISTEYYLTGRTYEVQTQYEWLKNDLQTNRGKWNVVFMHRPLYCSSKSPSGCNGEENTLPRDGKFGFPGLEALFNNEGVDMVFWGHEHTYERLWPVFKSKPFVGSDLHELLVVMIICILTKRSPNLSRPFDLAITAMSCSRLTTQLI</sequence>
<dbReference type="AlphaFoldDB" id="A0A8S1GVG4"/>
<dbReference type="InterPro" id="IPR008963">
    <property type="entry name" value="Purple_acid_Pase-like_N"/>
</dbReference>
<comment type="caution">
    <text evidence="6">The sequence shown here is derived from an EMBL/GenBank/DDBJ whole genome shotgun (WGS) entry which is preliminary data.</text>
</comment>
<dbReference type="EC" id="3.1.3.2" evidence="3"/>
<dbReference type="Gene3D" id="2.60.40.380">
    <property type="entry name" value="Purple acid phosphatase-like, N-terminal"/>
    <property type="match status" value="1"/>
</dbReference>
<evidence type="ECO:0000313" key="7">
    <source>
        <dbReference type="Proteomes" id="UP000835052"/>
    </source>
</evidence>
<evidence type="ECO:0000256" key="1">
    <source>
        <dbReference type="ARBA" id="ARBA00022729"/>
    </source>
</evidence>
<gene>
    <name evidence="6" type="ORF">CAUJ_LOCUS2602</name>
</gene>
<reference evidence="6" key="1">
    <citation type="submission" date="2020-10" db="EMBL/GenBank/DDBJ databases">
        <authorList>
            <person name="Kikuchi T."/>
        </authorList>
    </citation>
    <scope>NUCLEOTIDE SEQUENCE</scope>
    <source>
        <strain evidence="6">NKZ352</strain>
    </source>
</reference>
<keyword evidence="7" id="KW-1185">Reference proteome</keyword>
<dbReference type="InterPro" id="IPR015914">
    <property type="entry name" value="PAPs_N"/>
</dbReference>
<dbReference type="GO" id="GO:0003993">
    <property type="term" value="F:acid phosphatase activity"/>
    <property type="evidence" value="ECO:0007669"/>
    <property type="project" value="UniProtKB-EC"/>
</dbReference>
<feature type="domain" description="Calcineurin-like phosphoesterase" evidence="4">
    <location>
        <begin position="142"/>
        <end position="322"/>
    </location>
</feature>
<dbReference type="InterPro" id="IPR029052">
    <property type="entry name" value="Metallo-depent_PP-like"/>
</dbReference>
<organism evidence="6 7">
    <name type="scientific">Caenorhabditis auriculariae</name>
    <dbReference type="NCBI Taxonomy" id="2777116"/>
    <lineage>
        <taxon>Eukaryota</taxon>
        <taxon>Metazoa</taxon>
        <taxon>Ecdysozoa</taxon>
        <taxon>Nematoda</taxon>
        <taxon>Chromadorea</taxon>
        <taxon>Rhabditida</taxon>
        <taxon>Rhabditina</taxon>
        <taxon>Rhabditomorpha</taxon>
        <taxon>Rhabditoidea</taxon>
        <taxon>Rhabditidae</taxon>
        <taxon>Peloderinae</taxon>
        <taxon>Caenorhabditis</taxon>
    </lineage>
</organism>
<dbReference type="Pfam" id="PF16656">
    <property type="entry name" value="Pur_ac_phosph_N"/>
    <property type="match status" value="1"/>
</dbReference>
<dbReference type="Pfam" id="PF00149">
    <property type="entry name" value="Metallophos"/>
    <property type="match status" value="1"/>
</dbReference>
<evidence type="ECO:0000256" key="2">
    <source>
        <dbReference type="ARBA" id="ARBA00023180"/>
    </source>
</evidence>
<comment type="catalytic activity">
    <reaction evidence="3">
        <text>a phosphate monoester + H2O = an alcohol + phosphate</text>
        <dbReference type="Rhea" id="RHEA:15017"/>
        <dbReference type="ChEBI" id="CHEBI:15377"/>
        <dbReference type="ChEBI" id="CHEBI:30879"/>
        <dbReference type="ChEBI" id="CHEBI:43474"/>
        <dbReference type="ChEBI" id="CHEBI:67140"/>
        <dbReference type="EC" id="3.1.3.2"/>
    </reaction>
</comment>
<dbReference type="PANTHER" id="PTHR45867:SF2">
    <property type="entry name" value="PURPLE ACID PHOSPHATASE"/>
    <property type="match status" value="1"/>
</dbReference>
<dbReference type="InterPro" id="IPR041792">
    <property type="entry name" value="MPP_PAP"/>
</dbReference>
<dbReference type="EMBL" id="CAJGYM010000005">
    <property type="protein sequence ID" value="CAD6186683.1"/>
    <property type="molecule type" value="Genomic_DNA"/>
</dbReference>
<evidence type="ECO:0000313" key="6">
    <source>
        <dbReference type="EMBL" id="CAD6186683.1"/>
    </source>
</evidence>
<dbReference type="InterPro" id="IPR004843">
    <property type="entry name" value="Calcineurin-like_PHP"/>
</dbReference>
<dbReference type="GO" id="GO:0046872">
    <property type="term" value="F:metal ion binding"/>
    <property type="evidence" value="ECO:0007669"/>
    <property type="project" value="InterPro"/>
</dbReference>
<keyword evidence="2" id="KW-0325">Glycoprotein</keyword>
<feature type="domain" description="Purple acid phosphatase N-terminal" evidence="5">
    <location>
        <begin position="22"/>
        <end position="114"/>
    </location>
</feature>
<keyword evidence="3" id="KW-0378">Hydrolase</keyword>
<dbReference type="SUPFAM" id="SSF49363">
    <property type="entry name" value="Purple acid phosphatase, N-terminal domain"/>
    <property type="match status" value="1"/>
</dbReference>
<evidence type="ECO:0000259" key="5">
    <source>
        <dbReference type="Pfam" id="PF16656"/>
    </source>
</evidence>
<dbReference type="SUPFAM" id="SSF56300">
    <property type="entry name" value="Metallo-dependent phosphatases"/>
    <property type="match status" value="1"/>
</dbReference>
<protein>
    <recommendedName>
        <fullName evidence="3">Purple acid phosphatase</fullName>
        <ecNumber evidence="3">3.1.3.2</ecNumber>
    </recommendedName>
</protein>
<name>A0A8S1GVG4_9PELO</name>
<dbReference type="Gene3D" id="3.60.21.10">
    <property type="match status" value="1"/>
</dbReference>
<dbReference type="CDD" id="cd00839">
    <property type="entry name" value="MPP_PAPs"/>
    <property type="match status" value="1"/>
</dbReference>
<evidence type="ECO:0000259" key="4">
    <source>
        <dbReference type="Pfam" id="PF00149"/>
    </source>
</evidence>
<dbReference type="Proteomes" id="UP000835052">
    <property type="component" value="Unassembled WGS sequence"/>
</dbReference>
<keyword evidence="1 3" id="KW-0732">Signal</keyword>
<accession>A0A8S1GVG4</accession>
<evidence type="ECO:0000256" key="3">
    <source>
        <dbReference type="RuleBase" id="RU361203"/>
    </source>
</evidence>
<dbReference type="PANTHER" id="PTHR45867">
    <property type="entry name" value="PURPLE ACID PHOSPHATASE"/>
    <property type="match status" value="1"/>
</dbReference>
<feature type="signal peptide" evidence="3">
    <location>
        <begin position="1"/>
        <end position="17"/>
    </location>
</feature>
<feature type="chain" id="PRO_5035962896" description="Purple acid phosphatase" evidence="3">
    <location>
        <begin position="18"/>
        <end position="379"/>
    </location>
</feature>
<comment type="similarity">
    <text evidence="3">Belongs to the metallophosphoesterase superfamily. Purple acid phosphatase family.</text>
</comment>
<proteinExistence type="inferred from homology"/>